<dbReference type="Pfam" id="PF13768">
    <property type="entry name" value="VWA_3"/>
    <property type="match status" value="1"/>
</dbReference>
<dbReference type="Proteomes" id="UP000663889">
    <property type="component" value="Unassembled WGS sequence"/>
</dbReference>
<protein>
    <recommendedName>
        <fullName evidence="1">VWFA domain-containing protein</fullName>
    </recommendedName>
</protein>
<dbReference type="Gene3D" id="3.40.50.410">
    <property type="entry name" value="von Willebrand factor, type A domain"/>
    <property type="match status" value="1"/>
</dbReference>
<accession>A0A813X4X5</accession>
<dbReference type="EMBL" id="CAJNOO010000217">
    <property type="protein sequence ID" value="CAF0861742.1"/>
    <property type="molecule type" value="Genomic_DNA"/>
</dbReference>
<evidence type="ECO:0000313" key="2">
    <source>
        <dbReference type="EMBL" id="CAF0861742.1"/>
    </source>
</evidence>
<dbReference type="PANTHER" id="PTHR45737:SF6">
    <property type="entry name" value="VON WILLEBRAND FACTOR A DOMAIN-CONTAINING PROTEIN 5A"/>
    <property type="match status" value="1"/>
</dbReference>
<sequence>MEADLGGTELLQPLQWLASYPSDRGRARQIFLLTDGEISNVAQVLDLCRSMTSSTRIFSFGLGLSPSRSLVKGLARSTNGRFVFIPPNTSVDVQVGEQLRKALQLCITNVHIKWNLGVDVQSAPKRSPPVYVNDRLIVYGLVDDDKTIPFDHNPLVELETEHDHHRLAIAKVDRVPSVSDDRTIFTFKINLICLKLNLF</sequence>
<name>A0A813X4X5_9BILA</name>
<dbReference type="SUPFAM" id="SSF53300">
    <property type="entry name" value="vWA-like"/>
    <property type="match status" value="1"/>
</dbReference>
<comment type="caution">
    <text evidence="2">The sequence shown here is derived from an EMBL/GenBank/DDBJ whole genome shotgun (WGS) entry which is preliminary data.</text>
</comment>
<dbReference type="InterPro" id="IPR002035">
    <property type="entry name" value="VWF_A"/>
</dbReference>
<evidence type="ECO:0000313" key="3">
    <source>
        <dbReference type="EMBL" id="CAF0959127.1"/>
    </source>
</evidence>
<dbReference type="PANTHER" id="PTHR45737">
    <property type="entry name" value="VON WILLEBRAND FACTOR A DOMAIN-CONTAINING PROTEIN 5A"/>
    <property type="match status" value="1"/>
</dbReference>
<dbReference type="OrthoDB" id="1729737at2759"/>
<dbReference type="Proteomes" id="UP000663882">
    <property type="component" value="Unassembled WGS sequence"/>
</dbReference>
<organism evidence="2 4">
    <name type="scientific">Rotaria sordida</name>
    <dbReference type="NCBI Taxonomy" id="392033"/>
    <lineage>
        <taxon>Eukaryota</taxon>
        <taxon>Metazoa</taxon>
        <taxon>Spiralia</taxon>
        <taxon>Gnathifera</taxon>
        <taxon>Rotifera</taxon>
        <taxon>Eurotatoria</taxon>
        <taxon>Bdelloidea</taxon>
        <taxon>Philodinida</taxon>
        <taxon>Philodinidae</taxon>
        <taxon>Rotaria</taxon>
    </lineage>
</organism>
<dbReference type="AlphaFoldDB" id="A0A813X4X5"/>
<proteinExistence type="predicted"/>
<feature type="domain" description="VWFA" evidence="1">
    <location>
        <begin position="2"/>
        <end position="84"/>
    </location>
</feature>
<evidence type="ECO:0000313" key="4">
    <source>
        <dbReference type="Proteomes" id="UP000663882"/>
    </source>
</evidence>
<gene>
    <name evidence="2" type="ORF">RFH988_LOCUS7006</name>
    <name evidence="3" type="ORF">SEV965_LOCUS8667</name>
</gene>
<evidence type="ECO:0000259" key="1">
    <source>
        <dbReference type="Pfam" id="PF13768"/>
    </source>
</evidence>
<reference evidence="2" key="1">
    <citation type="submission" date="2021-02" db="EMBL/GenBank/DDBJ databases">
        <authorList>
            <person name="Nowell W R."/>
        </authorList>
    </citation>
    <scope>NUCLEOTIDE SEQUENCE</scope>
</reference>
<dbReference type="InterPro" id="IPR036465">
    <property type="entry name" value="vWFA_dom_sf"/>
</dbReference>
<dbReference type="EMBL" id="CAJNOU010000324">
    <property type="protein sequence ID" value="CAF0959127.1"/>
    <property type="molecule type" value="Genomic_DNA"/>
</dbReference>